<organism evidence="2 3">
    <name type="scientific">Devosia oryzisoli</name>
    <dbReference type="NCBI Taxonomy" id="2774138"/>
    <lineage>
        <taxon>Bacteria</taxon>
        <taxon>Pseudomonadati</taxon>
        <taxon>Pseudomonadota</taxon>
        <taxon>Alphaproteobacteria</taxon>
        <taxon>Hyphomicrobiales</taxon>
        <taxon>Devosiaceae</taxon>
        <taxon>Devosia</taxon>
    </lineage>
</organism>
<dbReference type="InterPro" id="IPR016181">
    <property type="entry name" value="Acyl_CoA_acyltransferase"/>
</dbReference>
<dbReference type="Gene3D" id="3.40.630.30">
    <property type="match status" value="1"/>
</dbReference>
<accession>A0A927IUA5</accession>
<feature type="domain" description="N-acetyltransferase" evidence="1">
    <location>
        <begin position="16"/>
        <end position="173"/>
    </location>
</feature>
<gene>
    <name evidence="2" type="ORF">IC608_14405</name>
</gene>
<evidence type="ECO:0000313" key="2">
    <source>
        <dbReference type="EMBL" id="MBD8066663.1"/>
    </source>
</evidence>
<dbReference type="GO" id="GO:0016747">
    <property type="term" value="F:acyltransferase activity, transferring groups other than amino-acyl groups"/>
    <property type="evidence" value="ECO:0007669"/>
    <property type="project" value="InterPro"/>
</dbReference>
<dbReference type="EMBL" id="JACYFU010000003">
    <property type="protein sequence ID" value="MBD8066663.1"/>
    <property type="molecule type" value="Genomic_DNA"/>
</dbReference>
<comment type="caution">
    <text evidence="2">The sequence shown here is derived from an EMBL/GenBank/DDBJ whole genome shotgun (WGS) entry which is preliminary data.</text>
</comment>
<sequence>MRVTDTLPEAIETARLRLRAPRNDDLGPLVEKANDWAVLEPTATLPYPYLEEHGRGFIERASRNPQRPYVMAERKTDTLMGVIGLYLYADRPVELGYWLGRDHWGQGLVAEAAAALLDAAAAAGLSPVRARVLAHNAGSIRVLEKCGFAVVEHTQSLVERHRGKPLLILEWSR</sequence>
<dbReference type="Pfam" id="PF13302">
    <property type="entry name" value="Acetyltransf_3"/>
    <property type="match status" value="1"/>
</dbReference>
<dbReference type="InterPro" id="IPR000182">
    <property type="entry name" value="GNAT_dom"/>
</dbReference>
<dbReference type="PROSITE" id="PS51186">
    <property type="entry name" value="GNAT"/>
    <property type="match status" value="1"/>
</dbReference>
<protein>
    <submittedName>
        <fullName evidence="2">GNAT family N-acetyltransferase</fullName>
    </submittedName>
</protein>
<reference evidence="2" key="1">
    <citation type="submission" date="2020-09" db="EMBL/GenBank/DDBJ databases">
        <title>Genome seq and assembly of Devosia sp.</title>
        <authorList>
            <person name="Chhetri G."/>
        </authorList>
    </citation>
    <scope>NUCLEOTIDE SEQUENCE</scope>
    <source>
        <strain evidence="2">PTR5</strain>
    </source>
</reference>
<dbReference type="SUPFAM" id="SSF55729">
    <property type="entry name" value="Acyl-CoA N-acyltransferases (Nat)"/>
    <property type="match status" value="1"/>
</dbReference>
<dbReference type="AlphaFoldDB" id="A0A927IUA5"/>
<evidence type="ECO:0000313" key="3">
    <source>
        <dbReference type="Proteomes" id="UP000654108"/>
    </source>
</evidence>
<keyword evidence="3" id="KW-1185">Reference proteome</keyword>
<dbReference type="RefSeq" id="WP_191776863.1">
    <property type="nucleotide sequence ID" value="NZ_JACYFU010000003.1"/>
</dbReference>
<evidence type="ECO:0000259" key="1">
    <source>
        <dbReference type="PROSITE" id="PS51186"/>
    </source>
</evidence>
<name>A0A927IUA5_9HYPH</name>
<proteinExistence type="predicted"/>
<dbReference type="PANTHER" id="PTHR43792">
    <property type="entry name" value="GNAT FAMILY, PUTATIVE (AFU_ORTHOLOGUE AFUA_3G00765)-RELATED-RELATED"/>
    <property type="match status" value="1"/>
</dbReference>
<dbReference type="Proteomes" id="UP000654108">
    <property type="component" value="Unassembled WGS sequence"/>
</dbReference>
<dbReference type="InterPro" id="IPR051531">
    <property type="entry name" value="N-acetyltransferase"/>
</dbReference>